<dbReference type="PIRSF" id="PIRSF006468">
    <property type="entry name" value="BCAT1"/>
    <property type="match status" value="1"/>
</dbReference>
<keyword evidence="6 10" id="KW-0663">Pyridoxal phosphate</keyword>
<dbReference type="Proteomes" id="UP000193986">
    <property type="component" value="Unassembled WGS sequence"/>
</dbReference>
<organism evidence="12 13">
    <name type="scientific">Naematelia encephala</name>
    <dbReference type="NCBI Taxonomy" id="71784"/>
    <lineage>
        <taxon>Eukaryota</taxon>
        <taxon>Fungi</taxon>
        <taxon>Dikarya</taxon>
        <taxon>Basidiomycota</taxon>
        <taxon>Agaricomycotina</taxon>
        <taxon>Tremellomycetes</taxon>
        <taxon>Tremellales</taxon>
        <taxon>Naemateliaceae</taxon>
        <taxon>Naematelia</taxon>
    </lineage>
</organism>
<evidence type="ECO:0000256" key="5">
    <source>
        <dbReference type="ARBA" id="ARBA00022679"/>
    </source>
</evidence>
<dbReference type="STRING" id="71784.A0A1Y2AWK4"/>
<dbReference type="GO" id="GO:0009099">
    <property type="term" value="P:L-valine biosynthetic process"/>
    <property type="evidence" value="ECO:0007669"/>
    <property type="project" value="TreeGrafter"/>
</dbReference>
<comment type="cofactor">
    <cofactor evidence="1 10">
        <name>pyridoxal 5'-phosphate</name>
        <dbReference type="ChEBI" id="CHEBI:597326"/>
    </cofactor>
</comment>
<feature type="modified residue" description="N6-(pyridoxal phosphate)lysine" evidence="8">
    <location>
        <position position="245"/>
    </location>
</feature>
<gene>
    <name evidence="12" type="ORF">BCR39DRAFT_539415</name>
</gene>
<dbReference type="GO" id="GO:0052656">
    <property type="term" value="F:L-isoleucine-2-oxoglutarate transaminase activity"/>
    <property type="evidence" value="ECO:0007669"/>
    <property type="project" value="RHEA"/>
</dbReference>
<dbReference type="Pfam" id="PF01063">
    <property type="entry name" value="Aminotran_4"/>
    <property type="match status" value="1"/>
</dbReference>
<reference evidence="12 13" key="1">
    <citation type="submission" date="2016-07" db="EMBL/GenBank/DDBJ databases">
        <title>Pervasive Adenine N6-methylation of Active Genes in Fungi.</title>
        <authorList>
            <consortium name="DOE Joint Genome Institute"/>
            <person name="Mondo S.J."/>
            <person name="Dannebaum R.O."/>
            <person name="Kuo R.C."/>
            <person name="Labutti K."/>
            <person name="Haridas S."/>
            <person name="Kuo A."/>
            <person name="Salamov A."/>
            <person name="Ahrendt S.R."/>
            <person name="Lipzen A."/>
            <person name="Sullivan W."/>
            <person name="Andreopoulos W.B."/>
            <person name="Clum A."/>
            <person name="Lindquist E."/>
            <person name="Daum C."/>
            <person name="Ramamoorthy G.K."/>
            <person name="Gryganskyi A."/>
            <person name="Culley D."/>
            <person name="Magnuson J.K."/>
            <person name="James T.Y."/>
            <person name="O'Malley M.A."/>
            <person name="Stajich J.E."/>
            <person name="Spatafora J.W."/>
            <person name="Visel A."/>
            <person name="Grigoriev I.V."/>
        </authorList>
    </citation>
    <scope>NUCLEOTIDE SEQUENCE [LARGE SCALE GENOMIC DNA]</scope>
    <source>
        <strain evidence="12 13">68-887.2</strain>
    </source>
</reference>
<comment type="catalytic activity">
    <reaction evidence="11">
        <text>L-isoleucine + 2-oxoglutarate = (S)-3-methyl-2-oxopentanoate + L-glutamate</text>
        <dbReference type="Rhea" id="RHEA:24801"/>
        <dbReference type="ChEBI" id="CHEBI:16810"/>
        <dbReference type="ChEBI" id="CHEBI:29985"/>
        <dbReference type="ChEBI" id="CHEBI:35146"/>
        <dbReference type="ChEBI" id="CHEBI:58045"/>
        <dbReference type="EC" id="2.6.1.42"/>
    </reaction>
</comment>
<dbReference type="GO" id="GO:0052654">
    <property type="term" value="F:L-leucine-2-oxoglutarate transaminase activity"/>
    <property type="evidence" value="ECO:0007669"/>
    <property type="project" value="RHEA"/>
</dbReference>
<evidence type="ECO:0000256" key="10">
    <source>
        <dbReference type="RuleBase" id="RU004516"/>
    </source>
</evidence>
<protein>
    <recommendedName>
        <fullName evidence="11">Branched-chain-amino-acid aminotransferase</fullName>
        <ecNumber evidence="11">2.6.1.42</ecNumber>
    </recommendedName>
</protein>
<evidence type="ECO:0000313" key="12">
    <source>
        <dbReference type="EMBL" id="ORY26949.1"/>
    </source>
</evidence>
<dbReference type="EMBL" id="MCFC01000042">
    <property type="protein sequence ID" value="ORY26949.1"/>
    <property type="molecule type" value="Genomic_DNA"/>
</dbReference>
<keyword evidence="3 11" id="KW-0032">Aminotransferase</keyword>
<dbReference type="PROSITE" id="PS00770">
    <property type="entry name" value="AA_TRANSFER_CLASS_4"/>
    <property type="match status" value="1"/>
</dbReference>
<accession>A0A1Y2AWK4</accession>
<keyword evidence="13" id="KW-1185">Reference proteome</keyword>
<name>A0A1Y2AWK4_9TREE</name>
<dbReference type="Gene3D" id="3.30.470.10">
    <property type="match status" value="1"/>
</dbReference>
<evidence type="ECO:0000256" key="8">
    <source>
        <dbReference type="PIRSR" id="PIRSR006468-1"/>
    </source>
</evidence>
<dbReference type="InterPro" id="IPR036038">
    <property type="entry name" value="Aminotransferase-like"/>
</dbReference>
<dbReference type="InterPro" id="IPR043131">
    <property type="entry name" value="BCAT-like_N"/>
</dbReference>
<dbReference type="PANTHER" id="PTHR11825">
    <property type="entry name" value="SUBGROUP IIII AMINOTRANSFERASE"/>
    <property type="match status" value="1"/>
</dbReference>
<keyword evidence="5 11" id="KW-0808">Transferase</keyword>
<sequence length="435" mass="47397">MVVSRCLSSHVSSPAPSIRLIPSLVSSLRCNILTMTAKTNGHSVQTMRASDLYFQPLASSHQVAPGKESHGRYMLTIPWSKASGWGQPKIGPLGDLSFSPLSGVLQYAVTCFEGMKCYKSEAGDLRLFRPYKNFDRFKRSAGRLGLPSEWDNAELLDLLGKLVALEAPRVPQEDGANLYIRPTLLETSEGFGIKEDAYASDALMFIVTTLNLGQKLYPSAEGKGIRLDACTEYIRAWPGGTGSYKLGANYGTVSVAKKPGFAMSLWLHDKEDFISEAGGMNVFIIKQAQDGYTEFITMGLENGIVLPGVTRESIIQMLNEHADGKAPFPIEGMPKNVRVVERDLSMPEVVAGLEDGTLTGMFGCGTGVVVVSIGEIQYRGKLYTIPPNPAIKLLRDAVTGIQRGRIERGDWSYKVPVWEGGAEGEKDVESQQAYA</sequence>
<keyword evidence="4 11" id="KW-0028">Amino-acid biosynthesis</keyword>
<evidence type="ECO:0000256" key="1">
    <source>
        <dbReference type="ARBA" id="ARBA00001933"/>
    </source>
</evidence>
<dbReference type="GO" id="GO:0005739">
    <property type="term" value="C:mitochondrion"/>
    <property type="evidence" value="ECO:0007669"/>
    <property type="project" value="TreeGrafter"/>
</dbReference>
<keyword evidence="7 11" id="KW-0100">Branched-chain amino acid biosynthesis</keyword>
<evidence type="ECO:0000256" key="2">
    <source>
        <dbReference type="ARBA" id="ARBA00009320"/>
    </source>
</evidence>
<comment type="catalytic activity">
    <reaction evidence="11">
        <text>L-leucine + 2-oxoglutarate = 4-methyl-2-oxopentanoate + L-glutamate</text>
        <dbReference type="Rhea" id="RHEA:18321"/>
        <dbReference type="ChEBI" id="CHEBI:16810"/>
        <dbReference type="ChEBI" id="CHEBI:17865"/>
        <dbReference type="ChEBI" id="CHEBI:29985"/>
        <dbReference type="ChEBI" id="CHEBI:57427"/>
        <dbReference type="EC" id="2.6.1.42"/>
    </reaction>
</comment>
<dbReference type="EC" id="2.6.1.42" evidence="11"/>
<proteinExistence type="inferred from homology"/>
<dbReference type="InterPro" id="IPR018300">
    <property type="entry name" value="Aminotrans_IV_CS"/>
</dbReference>
<evidence type="ECO:0000256" key="6">
    <source>
        <dbReference type="ARBA" id="ARBA00022898"/>
    </source>
</evidence>
<dbReference type="OrthoDB" id="1732691at2759"/>
<dbReference type="Gene3D" id="3.20.10.10">
    <property type="entry name" value="D-amino Acid Aminotransferase, subunit A, domain 2"/>
    <property type="match status" value="1"/>
</dbReference>
<evidence type="ECO:0000313" key="13">
    <source>
        <dbReference type="Proteomes" id="UP000193986"/>
    </source>
</evidence>
<dbReference type="InterPro" id="IPR005786">
    <property type="entry name" value="B_amino_transII"/>
</dbReference>
<dbReference type="AlphaFoldDB" id="A0A1Y2AWK4"/>
<evidence type="ECO:0000256" key="3">
    <source>
        <dbReference type="ARBA" id="ARBA00022576"/>
    </source>
</evidence>
<dbReference type="SUPFAM" id="SSF56752">
    <property type="entry name" value="D-aminoacid aminotransferase-like PLP-dependent enzymes"/>
    <property type="match status" value="1"/>
</dbReference>
<dbReference type="InterPro" id="IPR043132">
    <property type="entry name" value="BCAT-like_C"/>
</dbReference>
<dbReference type="GO" id="GO:0009098">
    <property type="term" value="P:L-leucine biosynthetic process"/>
    <property type="evidence" value="ECO:0007669"/>
    <property type="project" value="TreeGrafter"/>
</dbReference>
<dbReference type="InParanoid" id="A0A1Y2AWK4"/>
<dbReference type="InterPro" id="IPR001544">
    <property type="entry name" value="Aminotrans_IV"/>
</dbReference>
<comment type="caution">
    <text evidence="12">The sequence shown here is derived from an EMBL/GenBank/DDBJ whole genome shotgun (WGS) entry which is preliminary data.</text>
</comment>
<evidence type="ECO:0000256" key="4">
    <source>
        <dbReference type="ARBA" id="ARBA00022605"/>
    </source>
</evidence>
<comment type="similarity">
    <text evidence="2 9">Belongs to the class-IV pyridoxal-phosphate-dependent aminotransferase family.</text>
</comment>
<comment type="catalytic activity">
    <reaction evidence="11">
        <text>L-valine + 2-oxoglutarate = 3-methyl-2-oxobutanoate + L-glutamate</text>
        <dbReference type="Rhea" id="RHEA:24813"/>
        <dbReference type="ChEBI" id="CHEBI:11851"/>
        <dbReference type="ChEBI" id="CHEBI:16810"/>
        <dbReference type="ChEBI" id="CHEBI:29985"/>
        <dbReference type="ChEBI" id="CHEBI:57762"/>
        <dbReference type="EC" id="2.6.1.42"/>
    </reaction>
</comment>
<dbReference type="PANTHER" id="PTHR11825:SF44">
    <property type="entry name" value="BRANCHED-CHAIN-AMINO-ACID AMINOTRANSFERASE"/>
    <property type="match status" value="1"/>
</dbReference>
<dbReference type="GO" id="GO:0052655">
    <property type="term" value="F:L-valine-2-oxoglutarate transaminase activity"/>
    <property type="evidence" value="ECO:0007669"/>
    <property type="project" value="RHEA"/>
</dbReference>
<evidence type="ECO:0000256" key="11">
    <source>
        <dbReference type="RuleBase" id="RU004517"/>
    </source>
</evidence>
<evidence type="ECO:0000256" key="9">
    <source>
        <dbReference type="RuleBase" id="RU004106"/>
    </source>
</evidence>
<evidence type="ECO:0000256" key="7">
    <source>
        <dbReference type="ARBA" id="ARBA00023304"/>
    </source>
</evidence>